<dbReference type="EMBL" id="VWSH01000001">
    <property type="protein sequence ID" value="KAA5536673.1"/>
    <property type="molecule type" value="Genomic_DNA"/>
</dbReference>
<dbReference type="Proteomes" id="UP000323632">
    <property type="component" value="Unassembled WGS sequence"/>
</dbReference>
<proteinExistence type="predicted"/>
<gene>
    <name evidence="1" type="ORF">F0919_03100</name>
</gene>
<comment type="caution">
    <text evidence="1">The sequence shown here is derived from an EMBL/GenBank/DDBJ whole genome shotgun (WGS) entry which is preliminary data.</text>
</comment>
<sequence>MILKENQQKLQIIIGMHNFAPMNRKNILFAAGAGLLLLASCQGGNNPNIAGKWQATSIVAPTQDSMMQSQMKMQMDQIDALTTVDSGMINRFHTSDLETVKKMAKEEVAKQPEQMKQQMKEAAAEFSFELMKDGKAVTFSRGGSDTASWYLGDNGKKLFLDPFESKSTNPMGAQNVMIFDIIHAGSDSLRLRVHQPVGNDVFVDLRPAKDSDKKTEAKK</sequence>
<reference evidence="1 2" key="1">
    <citation type="submission" date="2019-09" db="EMBL/GenBank/DDBJ databases">
        <title>Genome sequence and assembly of Taibaiella sp.</title>
        <authorList>
            <person name="Chhetri G."/>
        </authorList>
    </citation>
    <scope>NUCLEOTIDE SEQUENCE [LARGE SCALE GENOMIC DNA]</scope>
    <source>
        <strain evidence="1 2">KVB11</strain>
    </source>
</reference>
<name>A0A5M6CNQ5_9BACT</name>
<dbReference type="RefSeq" id="WP_150031249.1">
    <property type="nucleotide sequence ID" value="NZ_VWSH01000001.1"/>
</dbReference>
<evidence type="ECO:0000313" key="1">
    <source>
        <dbReference type="EMBL" id="KAA5536673.1"/>
    </source>
</evidence>
<accession>A0A5M6CNQ5</accession>
<keyword evidence="2" id="KW-1185">Reference proteome</keyword>
<dbReference type="AlphaFoldDB" id="A0A5M6CNQ5"/>
<organism evidence="1 2">
    <name type="scientific">Taibaiella lutea</name>
    <dbReference type="NCBI Taxonomy" id="2608001"/>
    <lineage>
        <taxon>Bacteria</taxon>
        <taxon>Pseudomonadati</taxon>
        <taxon>Bacteroidota</taxon>
        <taxon>Chitinophagia</taxon>
        <taxon>Chitinophagales</taxon>
        <taxon>Chitinophagaceae</taxon>
        <taxon>Taibaiella</taxon>
    </lineage>
</organism>
<evidence type="ECO:0000313" key="2">
    <source>
        <dbReference type="Proteomes" id="UP000323632"/>
    </source>
</evidence>
<protein>
    <submittedName>
        <fullName evidence="1">Uncharacterized protein</fullName>
    </submittedName>
</protein>